<proteinExistence type="predicted"/>
<comment type="caution">
    <text evidence="3">The sequence shown here is derived from an EMBL/GenBank/DDBJ whole genome shotgun (WGS) entry which is preliminary data.</text>
</comment>
<dbReference type="RefSeq" id="WP_348533532.1">
    <property type="nucleotide sequence ID" value="NZ_BSPB01000021.1"/>
</dbReference>
<evidence type="ECO:0008006" key="5">
    <source>
        <dbReference type="Google" id="ProtNLM"/>
    </source>
</evidence>
<feature type="region of interest" description="Disordered" evidence="1">
    <location>
        <begin position="17"/>
        <end position="49"/>
    </location>
</feature>
<accession>A0ABQ6CA89</accession>
<gene>
    <name evidence="3" type="ORF">GCM10007935_26190</name>
</gene>
<evidence type="ECO:0000256" key="1">
    <source>
        <dbReference type="SAM" id="MobiDB-lite"/>
    </source>
</evidence>
<evidence type="ECO:0000313" key="3">
    <source>
        <dbReference type="EMBL" id="GLS15186.1"/>
    </source>
</evidence>
<keyword evidence="2" id="KW-0732">Signal</keyword>
<dbReference type="InterPro" id="IPR011690">
    <property type="entry name" value="P_starv_induced_PsiF"/>
</dbReference>
<feature type="chain" id="PRO_5045985460" description="Phosphate starvation-inducible protein PsiF" evidence="2">
    <location>
        <begin position="20"/>
        <end position="138"/>
    </location>
</feature>
<name>A0ABQ6CA89_9BURK</name>
<dbReference type="EMBL" id="BSPB01000021">
    <property type="protein sequence ID" value="GLS15186.1"/>
    <property type="molecule type" value="Genomic_DNA"/>
</dbReference>
<protein>
    <recommendedName>
        <fullName evidence="5">Phosphate starvation-inducible protein PsiF</fullName>
    </recommendedName>
</protein>
<reference evidence="4" key="1">
    <citation type="journal article" date="2019" name="Int. J. Syst. Evol. Microbiol.">
        <title>The Global Catalogue of Microorganisms (GCM) 10K type strain sequencing project: providing services to taxonomists for standard genome sequencing and annotation.</title>
        <authorList>
            <consortium name="The Broad Institute Genomics Platform"/>
            <consortium name="The Broad Institute Genome Sequencing Center for Infectious Disease"/>
            <person name="Wu L."/>
            <person name="Ma J."/>
        </authorList>
    </citation>
    <scope>NUCLEOTIDE SEQUENCE [LARGE SCALE GENOMIC DNA]</scope>
    <source>
        <strain evidence="4">NBRC 109341</strain>
    </source>
</reference>
<evidence type="ECO:0000313" key="4">
    <source>
        <dbReference type="Proteomes" id="UP001156903"/>
    </source>
</evidence>
<keyword evidence="4" id="KW-1185">Reference proteome</keyword>
<dbReference type="Pfam" id="PF07769">
    <property type="entry name" value="PsiF_repeat"/>
    <property type="match status" value="3"/>
</dbReference>
<sequence length="138" mass="14811">MKPLLILLTLCATMASAQAPTPPDKAPTGQQARMTRCNQSAGETDLKGDERKQFMSRCLKGETEPTAGTPQQERMKACNADAGAQALKGDERKAFMKKCLSNAPATPQERMKSCNTEATAKALTGDARKQFMGTCLKG</sequence>
<feature type="signal peptide" evidence="2">
    <location>
        <begin position="1"/>
        <end position="19"/>
    </location>
</feature>
<dbReference type="Proteomes" id="UP001156903">
    <property type="component" value="Unassembled WGS sequence"/>
</dbReference>
<organism evidence="3 4">
    <name type="scientific">Hydrogenophaga electricum</name>
    <dbReference type="NCBI Taxonomy" id="1230953"/>
    <lineage>
        <taxon>Bacteria</taxon>
        <taxon>Pseudomonadati</taxon>
        <taxon>Pseudomonadota</taxon>
        <taxon>Betaproteobacteria</taxon>
        <taxon>Burkholderiales</taxon>
        <taxon>Comamonadaceae</taxon>
        <taxon>Hydrogenophaga</taxon>
    </lineage>
</organism>
<feature type="compositionally biased region" description="Polar residues" evidence="1">
    <location>
        <begin position="28"/>
        <end position="42"/>
    </location>
</feature>
<evidence type="ECO:0000256" key="2">
    <source>
        <dbReference type="SAM" id="SignalP"/>
    </source>
</evidence>